<dbReference type="PROSITE" id="PS51143">
    <property type="entry name" value="MT_A70"/>
    <property type="match status" value="1"/>
</dbReference>
<comment type="similarity">
    <text evidence="1">Belongs to the MT-A70-like family.</text>
</comment>
<keyword evidence="3" id="KW-1185">Reference proteome</keyword>
<proteinExistence type="inferred from homology"/>
<gene>
    <name evidence="2" type="ORF">KFE25_010519</name>
</gene>
<dbReference type="Proteomes" id="UP000751190">
    <property type="component" value="Unassembled WGS sequence"/>
</dbReference>
<dbReference type="PANTHER" id="PTHR12829">
    <property type="entry name" value="N6-ADENOSINE-METHYLTRANSFERASE"/>
    <property type="match status" value="1"/>
</dbReference>
<evidence type="ECO:0000256" key="1">
    <source>
        <dbReference type="PROSITE-ProRule" id="PRU00489"/>
    </source>
</evidence>
<comment type="caution">
    <text evidence="2">The sequence shown here is derived from an EMBL/GenBank/DDBJ whole genome shotgun (WGS) entry which is preliminary data.</text>
</comment>
<dbReference type="InterPro" id="IPR007757">
    <property type="entry name" value="MT-A70-like"/>
</dbReference>
<organism evidence="2 3">
    <name type="scientific">Diacronema lutheri</name>
    <name type="common">Unicellular marine alga</name>
    <name type="synonym">Monochrysis lutheri</name>
    <dbReference type="NCBI Taxonomy" id="2081491"/>
    <lineage>
        <taxon>Eukaryota</taxon>
        <taxon>Haptista</taxon>
        <taxon>Haptophyta</taxon>
        <taxon>Pavlovophyceae</taxon>
        <taxon>Pavlovales</taxon>
        <taxon>Pavlovaceae</taxon>
        <taxon>Diacronema</taxon>
    </lineage>
</organism>
<dbReference type="EMBL" id="JAGTXO010000026">
    <property type="protein sequence ID" value="KAG8461332.1"/>
    <property type="molecule type" value="Genomic_DNA"/>
</dbReference>
<accession>A0A8J6C432</accession>
<reference evidence="2" key="1">
    <citation type="submission" date="2021-05" db="EMBL/GenBank/DDBJ databases">
        <title>The genome of the haptophyte Pavlova lutheri (Diacronema luteri, Pavlovales) - a model for lipid biosynthesis in eukaryotic algae.</title>
        <authorList>
            <person name="Hulatt C.J."/>
            <person name="Posewitz M.C."/>
        </authorList>
    </citation>
    <scope>NUCLEOTIDE SEQUENCE</scope>
    <source>
        <strain evidence="2">NIVA-4/92</strain>
    </source>
</reference>
<evidence type="ECO:0000313" key="3">
    <source>
        <dbReference type="Proteomes" id="UP000751190"/>
    </source>
</evidence>
<evidence type="ECO:0008006" key="4">
    <source>
        <dbReference type="Google" id="ProtNLM"/>
    </source>
</evidence>
<dbReference type="GO" id="GO:0008168">
    <property type="term" value="F:methyltransferase activity"/>
    <property type="evidence" value="ECO:0007669"/>
    <property type="project" value="TreeGrafter"/>
</dbReference>
<sequence length="356" mass="38333">MGAQACGAVVGRKRARATAAALARAPRALVENEPGLCASVGRAHAALLRAGGQAWLWRAPDCDCAEAPPGGGLDIVAHSARAGASAAKLAELRVDGDSAEREIGDPPHRWITNVSCESLWLRAAGRRWLLPARSACVVSAMREWQDALARIRPADGFELVVLDPPWPSHSAQRARAYETVDVRRVLASHVRLGPLLSDVGSVVIVWCTNNKALSDWVVHALFPEWGLRHVATWFWLKLTAGAGELVTGSVDSPHRKPWEPMLLGVRGAPDWADRLPARRVICACPVGHSVKPPLEAIVRQHVRERSFAPDGTKLELFARELRTGWCSAGDQAVALQAEGWYCARARSSPPPPGVGG</sequence>
<evidence type="ECO:0000313" key="2">
    <source>
        <dbReference type="EMBL" id="KAG8461332.1"/>
    </source>
</evidence>
<dbReference type="AlphaFoldDB" id="A0A8J6C432"/>
<dbReference type="Pfam" id="PF05063">
    <property type="entry name" value="MT-A70"/>
    <property type="match status" value="1"/>
</dbReference>
<protein>
    <recommendedName>
        <fullName evidence="4">Methyltransferase</fullName>
    </recommendedName>
</protein>
<dbReference type="InterPro" id="IPR029063">
    <property type="entry name" value="SAM-dependent_MTases_sf"/>
</dbReference>
<dbReference type="PANTHER" id="PTHR12829:SF4">
    <property type="entry name" value="N(6)-ADENINE-SPECIFIC METHYLTRANSFERASE METTL4"/>
    <property type="match status" value="1"/>
</dbReference>
<dbReference type="OrthoDB" id="61116at2759"/>
<dbReference type="OMA" id="WYCARAR"/>
<dbReference type="SUPFAM" id="SSF53335">
    <property type="entry name" value="S-adenosyl-L-methionine-dependent methyltransferases"/>
    <property type="match status" value="1"/>
</dbReference>
<name>A0A8J6C432_DIALT</name>
<dbReference type="GO" id="GO:0005634">
    <property type="term" value="C:nucleus"/>
    <property type="evidence" value="ECO:0007669"/>
    <property type="project" value="TreeGrafter"/>
</dbReference>